<organism evidence="2">
    <name type="scientific">marine metagenome</name>
    <dbReference type="NCBI Taxonomy" id="408172"/>
    <lineage>
        <taxon>unclassified sequences</taxon>
        <taxon>metagenomes</taxon>
        <taxon>ecological metagenomes</taxon>
    </lineage>
</organism>
<dbReference type="AlphaFoldDB" id="A0A381Q3G8"/>
<dbReference type="EMBL" id="UINC01001145">
    <property type="protein sequence ID" value="SUZ72143.1"/>
    <property type="molecule type" value="Genomic_DNA"/>
</dbReference>
<feature type="region of interest" description="Disordered" evidence="1">
    <location>
        <begin position="1"/>
        <end position="23"/>
    </location>
</feature>
<name>A0A381Q3G8_9ZZZZ</name>
<feature type="non-terminal residue" evidence="2">
    <location>
        <position position="1"/>
    </location>
</feature>
<evidence type="ECO:0000256" key="1">
    <source>
        <dbReference type="SAM" id="MobiDB-lite"/>
    </source>
</evidence>
<proteinExistence type="predicted"/>
<evidence type="ECO:0000313" key="2">
    <source>
        <dbReference type="EMBL" id="SUZ72143.1"/>
    </source>
</evidence>
<sequence length="23" mass="2524">VINPGLKNKDLPDPQITFAEAQD</sequence>
<accession>A0A381Q3G8</accession>
<protein>
    <submittedName>
        <fullName evidence="2">Uncharacterized protein</fullName>
    </submittedName>
</protein>
<gene>
    <name evidence="2" type="ORF">METZ01_LOCUS24997</name>
</gene>
<reference evidence="2" key="1">
    <citation type="submission" date="2018-05" db="EMBL/GenBank/DDBJ databases">
        <authorList>
            <person name="Lanie J.A."/>
            <person name="Ng W.-L."/>
            <person name="Kazmierczak K.M."/>
            <person name="Andrzejewski T.M."/>
            <person name="Davidsen T.M."/>
            <person name="Wayne K.J."/>
            <person name="Tettelin H."/>
            <person name="Glass J.I."/>
            <person name="Rusch D."/>
            <person name="Podicherti R."/>
            <person name="Tsui H.-C.T."/>
            <person name="Winkler M.E."/>
        </authorList>
    </citation>
    <scope>NUCLEOTIDE SEQUENCE</scope>
</reference>